<sequence length="265" mass="29124">MKEPVPLLPALAVLAGLAAMVPAAPAQSERCQLPPQHAGVTFPVDQVGRSWACRLQPLLSDYTTANKVGPIRTKLPESLYRYLLDRPPLAAALINRLDLGLYLAERRGPGRYWGHDGEGTSGIVELVYHDDTSRIYYLEGSHDSRMLPQVTGKAVVFVRMTPVKEADGTESMDTLLVAYTRLDNRVLSGLVSLLRPLIGGTVRGKLIKGIETVNRLGDVMRKQPDRVLFEAADPPAFADADVAFLKRALEEMHVPAVQSRTRPRP</sequence>
<dbReference type="KEGG" id="nmv:NITMOv2_3188"/>
<accession>A0A0K2GG33</accession>
<keyword evidence="1" id="KW-0732">Signal</keyword>
<feature type="chain" id="PRO_5005476822" description="Methanolan biosynthesis EpsI domain-containing protein" evidence="1">
    <location>
        <begin position="27"/>
        <end position="265"/>
    </location>
</feature>
<evidence type="ECO:0000313" key="2">
    <source>
        <dbReference type="EMBL" id="ALA59587.1"/>
    </source>
</evidence>
<dbReference type="EMBL" id="CP011801">
    <property type="protein sequence ID" value="ALA59587.1"/>
    <property type="molecule type" value="Genomic_DNA"/>
</dbReference>
<evidence type="ECO:0000313" key="3">
    <source>
        <dbReference type="Proteomes" id="UP000069205"/>
    </source>
</evidence>
<dbReference type="RefSeq" id="WP_053380570.1">
    <property type="nucleotide sequence ID" value="NZ_CP011801.1"/>
</dbReference>
<dbReference type="OrthoDB" id="9786680at2"/>
<dbReference type="PATRIC" id="fig|42253.5.peg.3141"/>
<name>A0A0K2GG33_NITMO</name>
<proteinExistence type="predicted"/>
<dbReference type="AlphaFoldDB" id="A0A0K2GG33"/>
<evidence type="ECO:0008006" key="4">
    <source>
        <dbReference type="Google" id="ProtNLM"/>
    </source>
</evidence>
<organism evidence="2 3">
    <name type="scientific">Nitrospira moscoviensis</name>
    <dbReference type="NCBI Taxonomy" id="42253"/>
    <lineage>
        <taxon>Bacteria</taxon>
        <taxon>Pseudomonadati</taxon>
        <taxon>Nitrospirota</taxon>
        <taxon>Nitrospiria</taxon>
        <taxon>Nitrospirales</taxon>
        <taxon>Nitrospiraceae</taxon>
        <taxon>Nitrospira</taxon>
    </lineage>
</organism>
<gene>
    <name evidence="2" type="ORF">NITMOv2_3188</name>
</gene>
<reference evidence="2 3" key="1">
    <citation type="journal article" date="2015" name="Proc. Natl. Acad. Sci. U.S.A.">
        <title>Expanded metabolic versatility of ubiquitous nitrite-oxidizing bacteria from the genus Nitrospira.</title>
        <authorList>
            <person name="Koch H."/>
            <person name="Lucker S."/>
            <person name="Albertsen M."/>
            <person name="Kitzinger K."/>
            <person name="Herbold C."/>
            <person name="Spieck E."/>
            <person name="Nielsen P.H."/>
            <person name="Wagner M."/>
            <person name="Daims H."/>
        </authorList>
    </citation>
    <scope>NUCLEOTIDE SEQUENCE [LARGE SCALE GENOMIC DNA]</scope>
    <source>
        <strain evidence="2 3">NSP M-1</strain>
    </source>
</reference>
<protein>
    <recommendedName>
        <fullName evidence="4">Methanolan biosynthesis EpsI domain-containing protein</fullName>
    </recommendedName>
</protein>
<keyword evidence="3" id="KW-1185">Reference proteome</keyword>
<dbReference type="Proteomes" id="UP000069205">
    <property type="component" value="Chromosome"/>
</dbReference>
<evidence type="ECO:0000256" key="1">
    <source>
        <dbReference type="SAM" id="SignalP"/>
    </source>
</evidence>
<feature type="signal peptide" evidence="1">
    <location>
        <begin position="1"/>
        <end position="26"/>
    </location>
</feature>
<dbReference type="STRING" id="42253.NITMOv2_3188"/>